<dbReference type="EMBL" id="JAGGKT010000008">
    <property type="protein sequence ID" value="MBP1932773.1"/>
    <property type="molecule type" value="Genomic_DNA"/>
</dbReference>
<reference evidence="1 2" key="1">
    <citation type="submission" date="2021-03" db="EMBL/GenBank/DDBJ databases">
        <title>Genomic Encyclopedia of Type Strains, Phase IV (KMG-IV): sequencing the most valuable type-strain genomes for metagenomic binning, comparative biology and taxonomic classification.</title>
        <authorList>
            <person name="Goeker M."/>
        </authorList>
    </citation>
    <scope>NUCLEOTIDE SEQUENCE [LARGE SCALE GENOMIC DNA]</scope>
    <source>
        <strain evidence="1 2">DSM 24738</strain>
    </source>
</reference>
<keyword evidence="2" id="KW-1185">Reference proteome</keyword>
<name>A0ABS4GR72_9BACL</name>
<gene>
    <name evidence="1" type="ORF">J2Z37_002784</name>
</gene>
<evidence type="ECO:0000313" key="2">
    <source>
        <dbReference type="Proteomes" id="UP001519343"/>
    </source>
</evidence>
<accession>A0ABS4GR72</accession>
<protein>
    <submittedName>
        <fullName evidence="1">Uncharacterized protein</fullName>
    </submittedName>
</protein>
<dbReference type="Proteomes" id="UP001519343">
    <property type="component" value="Unassembled WGS sequence"/>
</dbReference>
<sequence length="39" mass="4439">MLGLIFCCLVLLGLSIFTASPQENKKVHEDFVPRKYISK</sequence>
<proteinExistence type="predicted"/>
<evidence type="ECO:0000313" key="1">
    <source>
        <dbReference type="EMBL" id="MBP1932773.1"/>
    </source>
</evidence>
<organism evidence="1 2">
    <name type="scientific">Ammoniphilus resinae</name>
    <dbReference type="NCBI Taxonomy" id="861532"/>
    <lineage>
        <taxon>Bacteria</taxon>
        <taxon>Bacillati</taxon>
        <taxon>Bacillota</taxon>
        <taxon>Bacilli</taxon>
        <taxon>Bacillales</taxon>
        <taxon>Paenibacillaceae</taxon>
        <taxon>Aneurinibacillus group</taxon>
        <taxon>Ammoniphilus</taxon>
    </lineage>
</organism>
<comment type="caution">
    <text evidence="1">The sequence shown here is derived from an EMBL/GenBank/DDBJ whole genome shotgun (WGS) entry which is preliminary data.</text>
</comment>